<dbReference type="GO" id="GO:0003723">
    <property type="term" value="F:RNA binding"/>
    <property type="evidence" value="ECO:0007669"/>
    <property type="project" value="InterPro"/>
</dbReference>
<dbReference type="EMBL" id="JYNL01000002">
    <property type="protein sequence ID" value="KMO83749.1"/>
    <property type="molecule type" value="Genomic_DNA"/>
</dbReference>
<evidence type="ECO:0000256" key="4">
    <source>
        <dbReference type="ARBA" id="ARBA00023163"/>
    </source>
</evidence>
<dbReference type="InterPro" id="IPR036388">
    <property type="entry name" value="WH-like_DNA-bd_sf"/>
</dbReference>
<name>A0A0J6WMC4_9MYCO</name>
<dbReference type="Gene3D" id="3.30.450.40">
    <property type="match status" value="1"/>
</dbReference>
<keyword evidence="3" id="KW-0805">Transcription regulation</keyword>
<dbReference type="Proteomes" id="UP000036513">
    <property type="component" value="Unassembled WGS sequence"/>
</dbReference>
<feature type="domain" description="ANTAR" evidence="5">
    <location>
        <begin position="210"/>
        <end position="271"/>
    </location>
</feature>
<dbReference type="RefSeq" id="WP_234713807.1">
    <property type="nucleotide sequence ID" value="NZ_JYNL01000002.1"/>
</dbReference>
<dbReference type="SMART" id="SM01012">
    <property type="entry name" value="ANTAR"/>
    <property type="match status" value="1"/>
</dbReference>
<dbReference type="GO" id="GO:0016301">
    <property type="term" value="F:kinase activity"/>
    <property type="evidence" value="ECO:0007669"/>
    <property type="project" value="UniProtKB-KW"/>
</dbReference>
<dbReference type="PIRSF" id="PIRSF036625">
    <property type="entry name" value="GAF_ANTAR"/>
    <property type="match status" value="1"/>
</dbReference>
<dbReference type="InterPro" id="IPR029016">
    <property type="entry name" value="GAF-like_dom_sf"/>
</dbReference>
<keyword evidence="4" id="KW-0804">Transcription</keyword>
<dbReference type="SUPFAM" id="SSF52172">
    <property type="entry name" value="CheY-like"/>
    <property type="match status" value="1"/>
</dbReference>
<accession>A0A0J6WMC4</accession>
<dbReference type="InterPro" id="IPR005561">
    <property type="entry name" value="ANTAR"/>
</dbReference>
<dbReference type="InterPro" id="IPR012074">
    <property type="entry name" value="GAF_ANTAR"/>
</dbReference>
<evidence type="ECO:0000259" key="5">
    <source>
        <dbReference type="PROSITE" id="PS50921"/>
    </source>
</evidence>
<dbReference type="Pfam" id="PF13185">
    <property type="entry name" value="GAF_2"/>
    <property type="match status" value="1"/>
</dbReference>
<evidence type="ECO:0000256" key="1">
    <source>
        <dbReference type="ARBA" id="ARBA00022679"/>
    </source>
</evidence>
<proteinExistence type="predicted"/>
<dbReference type="PATRIC" id="fig|37916.4.peg.216"/>
<reference evidence="6 7" key="1">
    <citation type="journal article" date="2015" name="Genome Biol. Evol.">
        <title>Characterization of Three Mycobacterium spp. with Potential Use in Bioremediation by Genome Sequencing and Comparative Genomics.</title>
        <authorList>
            <person name="Das S."/>
            <person name="Pettersson B.M."/>
            <person name="Behra P.R."/>
            <person name="Ramesh M."/>
            <person name="Dasgupta S."/>
            <person name="Bhattacharya A."/>
            <person name="Kirsebom L.A."/>
        </authorList>
    </citation>
    <scope>NUCLEOTIDE SEQUENCE [LARGE SCALE GENOMIC DNA]</scope>
    <source>
        <strain evidence="6 7">DSM 43826</strain>
    </source>
</reference>
<dbReference type="Gene3D" id="1.10.10.10">
    <property type="entry name" value="Winged helix-like DNA-binding domain superfamily/Winged helix DNA-binding domain"/>
    <property type="match status" value="1"/>
</dbReference>
<evidence type="ECO:0000313" key="7">
    <source>
        <dbReference type="Proteomes" id="UP000036513"/>
    </source>
</evidence>
<dbReference type="STRING" id="37916.MCHLDSM_00209"/>
<evidence type="ECO:0000256" key="2">
    <source>
        <dbReference type="ARBA" id="ARBA00022777"/>
    </source>
</evidence>
<dbReference type="InterPro" id="IPR011006">
    <property type="entry name" value="CheY-like_superfamily"/>
</dbReference>
<organism evidence="6 7">
    <name type="scientific">Mycolicibacterium chlorophenolicum</name>
    <dbReference type="NCBI Taxonomy" id="37916"/>
    <lineage>
        <taxon>Bacteria</taxon>
        <taxon>Bacillati</taxon>
        <taxon>Actinomycetota</taxon>
        <taxon>Actinomycetes</taxon>
        <taxon>Mycobacteriales</taxon>
        <taxon>Mycobacteriaceae</taxon>
        <taxon>Mycolicibacterium</taxon>
    </lineage>
</organism>
<gene>
    <name evidence="6" type="ORF">MCHLDSM_00209</name>
</gene>
<keyword evidence="2" id="KW-0418">Kinase</keyword>
<sequence length="274" mass="29590">MVALGRCRGLERQQTVTRAADDGGANNFLTARYAARWDRHVNGSNDMSGVLSAAMADLSANFATPTDLSSVLEAVTAHAVEFIDEVHLADVLLVDEDQYRSVAPTEDLATELDTLQLDIGEGPCLSAAGGEAMIVSSDLTAEPRWPRFAAAARQRGIYSIMSFQLYTFPAQVRGGTGGRGALNLFSRNPYQFTNEEQAVGAMLATQAATALIAANRQKQFESALASRDILGQAKGILMERFKIDAVRAFNLMAKYSQETNTKVRILAQHIVDSA</sequence>
<dbReference type="PROSITE" id="PS50921">
    <property type="entry name" value="ANTAR"/>
    <property type="match status" value="1"/>
</dbReference>
<protein>
    <submittedName>
        <fullName evidence="6">ANTAR domain protein</fullName>
    </submittedName>
</protein>
<dbReference type="AlphaFoldDB" id="A0A0J6WMC4"/>
<dbReference type="InterPro" id="IPR003018">
    <property type="entry name" value="GAF"/>
</dbReference>
<evidence type="ECO:0000256" key="3">
    <source>
        <dbReference type="ARBA" id="ARBA00023015"/>
    </source>
</evidence>
<dbReference type="SUPFAM" id="SSF55781">
    <property type="entry name" value="GAF domain-like"/>
    <property type="match status" value="1"/>
</dbReference>
<keyword evidence="7" id="KW-1185">Reference proteome</keyword>
<dbReference type="Pfam" id="PF03861">
    <property type="entry name" value="ANTAR"/>
    <property type="match status" value="1"/>
</dbReference>
<comment type="caution">
    <text evidence="6">The sequence shown here is derived from an EMBL/GenBank/DDBJ whole genome shotgun (WGS) entry which is preliminary data.</text>
</comment>
<keyword evidence="1" id="KW-0808">Transferase</keyword>
<evidence type="ECO:0000313" key="6">
    <source>
        <dbReference type="EMBL" id="KMO83749.1"/>
    </source>
</evidence>